<evidence type="ECO:0000313" key="1">
    <source>
        <dbReference type="EMBL" id="MPC51904.1"/>
    </source>
</evidence>
<dbReference type="AlphaFoldDB" id="A0A5B7G5W4"/>
<proteinExistence type="predicted"/>
<keyword evidence="2" id="KW-1185">Reference proteome</keyword>
<name>A0A5B7G5W4_PORTR</name>
<comment type="caution">
    <text evidence="1">The sequence shown here is derived from an EMBL/GenBank/DDBJ whole genome shotgun (WGS) entry which is preliminary data.</text>
</comment>
<gene>
    <name evidence="1" type="ORF">E2C01_045760</name>
</gene>
<dbReference type="EMBL" id="VSRR010010495">
    <property type="protein sequence ID" value="MPC51904.1"/>
    <property type="molecule type" value="Genomic_DNA"/>
</dbReference>
<organism evidence="1 2">
    <name type="scientific">Portunus trituberculatus</name>
    <name type="common">Swimming crab</name>
    <name type="synonym">Neptunus trituberculatus</name>
    <dbReference type="NCBI Taxonomy" id="210409"/>
    <lineage>
        <taxon>Eukaryota</taxon>
        <taxon>Metazoa</taxon>
        <taxon>Ecdysozoa</taxon>
        <taxon>Arthropoda</taxon>
        <taxon>Crustacea</taxon>
        <taxon>Multicrustacea</taxon>
        <taxon>Malacostraca</taxon>
        <taxon>Eumalacostraca</taxon>
        <taxon>Eucarida</taxon>
        <taxon>Decapoda</taxon>
        <taxon>Pleocyemata</taxon>
        <taxon>Brachyura</taxon>
        <taxon>Eubrachyura</taxon>
        <taxon>Portunoidea</taxon>
        <taxon>Portunidae</taxon>
        <taxon>Portuninae</taxon>
        <taxon>Portunus</taxon>
    </lineage>
</organism>
<sequence>MQVYSLSSSSCGEADVRGEAAVAAAANCSESAAGKLKSRKLVTGSGCLQFANPAPAMHTPLPPLAMEEAACIAFKCELRST</sequence>
<dbReference type="Proteomes" id="UP000324222">
    <property type="component" value="Unassembled WGS sequence"/>
</dbReference>
<protein>
    <submittedName>
        <fullName evidence="1">Uncharacterized protein</fullName>
    </submittedName>
</protein>
<evidence type="ECO:0000313" key="2">
    <source>
        <dbReference type="Proteomes" id="UP000324222"/>
    </source>
</evidence>
<accession>A0A5B7G5W4</accession>
<reference evidence="1 2" key="1">
    <citation type="submission" date="2019-05" db="EMBL/GenBank/DDBJ databases">
        <title>Another draft genome of Portunus trituberculatus and its Hox gene families provides insights of decapod evolution.</title>
        <authorList>
            <person name="Jeong J.-H."/>
            <person name="Song I."/>
            <person name="Kim S."/>
            <person name="Choi T."/>
            <person name="Kim D."/>
            <person name="Ryu S."/>
            <person name="Kim W."/>
        </authorList>
    </citation>
    <scope>NUCLEOTIDE SEQUENCE [LARGE SCALE GENOMIC DNA]</scope>
    <source>
        <tissue evidence="1">Muscle</tissue>
    </source>
</reference>